<evidence type="ECO:0000256" key="1">
    <source>
        <dbReference type="SAM" id="MobiDB-lite"/>
    </source>
</evidence>
<reference evidence="2 3" key="1">
    <citation type="submission" date="2020-07" db="EMBL/GenBank/DDBJ databases">
        <authorList>
            <person name="Zhuang K."/>
            <person name="Ran Y."/>
        </authorList>
    </citation>
    <scope>NUCLEOTIDE SEQUENCE [LARGE SCALE GENOMIC DNA]</scope>
    <source>
        <strain evidence="2 3">WCH-YHL-001</strain>
    </source>
</reference>
<keyword evidence="3" id="KW-1185">Reference proteome</keyword>
<evidence type="ECO:0000313" key="2">
    <source>
        <dbReference type="EMBL" id="QLY28184.1"/>
    </source>
</evidence>
<protein>
    <recommendedName>
        <fullName evidence="4">Aminoglycoside phosphotransferase domain-containing protein</fullName>
    </recommendedName>
</protein>
<dbReference type="AlphaFoldDB" id="A0A7D6Z1F1"/>
<sequence length="483" mass="53319">MTERYGVLDPELYQGLDREVAEVLADWAELHTRHYKLARWLVNGRSLQPVAVVRETDGHTGRSTMLVLKVMSPQGDSLQSLEYARHRKAQRSQSAFAGEHLSTYFHDAVPAPSGRWITFQRIAANSLANTEVLTVLLRRMLKLEDATDLPEYHEIACTPEVFAGACRAVVGGVLGGLAGHPMIPPGVEWSLGTFFHRHLFDQLEPDGRLGAWAREYQADRIRFADEPGLLPNPFAVAQGRLLADIVIGPLLGRSHGDLHTDNALIRVRPRMVAEDYFLIDTALYEDDGPLTRDPVHLLLYIIARSMEAIAPVQQGALIDLILDPIDGPAHLVPGWLSTLIQGIDAETRAWVEESGLEQDWREQTCLSLAACAMLFLGRTSTREIDKPWFLRLAARAVAKFAAARRVPIVGSNGGQVTDVRSPIVPQSATGIGQDPAPVPAAASRQEDESRSARRKKRGTTFNIRLKGAQGVQIGDNGTQENRW</sequence>
<organism evidence="2 3">
    <name type="scientific">Nocardia huaxiensis</name>
    <dbReference type="NCBI Taxonomy" id="2755382"/>
    <lineage>
        <taxon>Bacteria</taxon>
        <taxon>Bacillati</taxon>
        <taxon>Actinomycetota</taxon>
        <taxon>Actinomycetes</taxon>
        <taxon>Mycobacteriales</taxon>
        <taxon>Nocardiaceae</taxon>
        <taxon>Nocardia</taxon>
    </lineage>
</organism>
<dbReference type="EMBL" id="CP059399">
    <property type="protein sequence ID" value="QLY28184.1"/>
    <property type="molecule type" value="Genomic_DNA"/>
</dbReference>
<evidence type="ECO:0000313" key="3">
    <source>
        <dbReference type="Proteomes" id="UP000515512"/>
    </source>
</evidence>
<evidence type="ECO:0008006" key="4">
    <source>
        <dbReference type="Google" id="ProtNLM"/>
    </source>
</evidence>
<feature type="region of interest" description="Disordered" evidence="1">
    <location>
        <begin position="425"/>
        <end position="483"/>
    </location>
</feature>
<name>A0A7D6Z1F1_9NOCA</name>
<accession>A0A7D6Z1F1</accession>
<gene>
    <name evidence="2" type="ORF">H0264_22620</name>
</gene>
<proteinExistence type="predicted"/>
<dbReference type="RefSeq" id="WP_181579392.1">
    <property type="nucleotide sequence ID" value="NZ_CP059399.1"/>
</dbReference>
<dbReference type="KEGG" id="nhu:H0264_22620"/>
<dbReference type="Proteomes" id="UP000515512">
    <property type="component" value="Chromosome"/>
</dbReference>